<accession>A0ABX4JP38</accession>
<dbReference type="InterPro" id="IPR003115">
    <property type="entry name" value="ParB_N"/>
</dbReference>
<dbReference type="InterPro" id="IPR004437">
    <property type="entry name" value="ParB/RepB/Spo0J"/>
</dbReference>
<dbReference type="SUPFAM" id="SSF109709">
    <property type="entry name" value="KorB DNA-binding domain-like"/>
    <property type="match status" value="1"/>
</dbReference>
<dbReference type="RefSeq" id="WP_077991669.1">
    <property type="nucleotide sequence ID" value="NZ_LODW01000043.1"/>
</dbReference>
<name>A0ABX4JP38_9HYPH</name>
<dbReference type="CDD" id="cd16405">
    <property type="entry name" value="RepB_like_N"/>
    <property type="match status" value="1"/>
</dbReference>
<gene>
    <name evidence="4" type="primary">repB</name>
    <name evidence="4" type="ORF">CO674_20065</name>
</gene>
<dbReference type="NCBIfam" id="TIGR03454">
    <property type="entry name" value="partition_RepB"/>
    <property type="match status" value="1"/>
</dbReference>
<dbReference type="InterPro" id="IPR011111">
    <property type="entry name" value="Plasmid_RepB"/>
</dbReference>
<dbReference type="NCBIfam" id="TIGR00180">
    <property type="entry name" value="parB_part"/>
    <property type="match status" value="1"/>
</dbReference>
<evidence type="ECO:0000256" key="1">
    <source>
        <dbReference type="ARBA" id="ARBA00006295"/>
    </source>
</evidence>
<dbReference type="Gene3D" id="3.90.1530.30">
    <property type="match status" value="1"/>
</dbReference>
<protein>
    <submittedName>
        <fullName evidence="4">Plasmid partitioning protein RepB</fullName>
    </submittedName>
</protein>
<dbReference type="Pfam" id="PF07506">
    <property type="entry name" value="RepB"/>
    <property type="match status" value="1"/>
</dbReference>
<dbReference type="SUPFAM" id="SSF110849">
    <property type="entry name" value="ParB/Sulfiredoxin"/>
    <property type="match status" value="1"/>
</dbReference>
<comment type="caution">
    <text evidence="4">The sequence shown here is derived from an EMBL/GenBank/DDBJ whole genome shotgun (WGS) entry which is preliminary data.</text>
</comment>
<dbReference type="PANTHER" id="PTHR33375:SF1">
    <property type="entry name" value="CHROMOSOME-PARTITIONING PROTEIN PARB-RELATED"/>
    <property type="match status" value="1"/>
</dbReference>
<organism evidence="4 5">
    <name type="scientific">Rhizobium hidalgonense</name>
    <dbReference type="NCBI Taxonomy" id="1538159"/>
    <lineage>
        <taxon>Bacteria</taxon>
        <taxon>Pseudomonadati</taxon>
        <taxon>Pseudomonadota</taxon>
        <taxon>Alphaproteobacteria</taxon>
        <taxon>Hyphomicrobiales</taxon>
        <taxon>Rhizobiaceae</taxon>
        <taxon>Rhizobium/Agrobacterium group</taxon>
        <taxon>Rhizobium</taxon>
    </lineage>
</organism>
<dbReference type="EMBL" id="NWSY01000015">
    <property type="protein sequence ID" value="PDT21840.1"/>
    <property type="molecule type" value="Genomic_DNA"/>
</dbReference>
<comment type="similarity">
    <text evidence="1">Belongs to the ParB family.</text>
</comment>
<dbReference type="Proteomes" id="UP000219914">
    <property type="component" value="Unassembled WGS sequence"/>
</dbReference>
<reference evidence="4 5" key="1">
    <citation type="submission" date="2017-09" db="EMBL/GenBank/DDBJ databases">
        <title>Comparative genomics of rhizobia isolated from Phaseolus vulgaris in China.</title>
        <authorList>
            <person name="Tong W."/>
        </authorList>
    </citation>
    <scope>NUCLEOTIDE SEQUENCE [LARGE SCALE GENOMIC DNA]</scope>
    <source>
        <strain evidence="4 5">FH14</strain>
    </source>
</reference>
<evidence type="ECO:0000256" key="2">
    <source>
        <dbReference type="SAM" id="MobiDB-lite"/>
    </source>
</evidence>
<keyword evidence="5" id="KW-1185">Reference proteome</keyword>
<dbReference type="SMART" id="SM00470">
    <property type="entry name" value="ParB"/>
    <property type="match status" value="1"/>
</dbReference>
<dbReference type="Pfam" id="PF02195">
    <property type="entry name" value="ParB_N"/>
    <property type="match status" value="1"/>
</dbReference>
<dbReference type="PANTHER" id="PTHR33375">
    <property type="entry name" value="CHROMOSOME-PARTITIONING PROTEIN PARB-RELATED"/>
    <property type="match status" value="1"/>
</dbReference>
<feature type="domain" description="ParB-like N-terminal" evidence="3">
    <location>
        <begin position="66"/>
        <end position="158"/>
    </location>
</feature>
<dbReference type="InterPro" id="IPR037972">
    <property type="entry name" value="RepB_N"/>
</dbReference>
<evidence type="ECO:0000259" key="3">
    <source>
        <dbReference type="SMART" id="SM00470"/>
    </source>
</evidence>
<evidence type="ECO:0000313" key="5">
    <source>
        <dbReference type="Proteomes" id="UP000219914"/>
    </source>
</evidence>
<dbReference type="InterPro" id="IPR017819">
    <property type="entry name" value="Plasmid_partition_RepB"/>
</dbReference>
<evidence type="ECO:0000313" key="4">
    <source>
        <dbReference type="EMBL" id="PDT21840.1"/>
    </source>
</evidence>
<dbReference type="InterPro" id="IPR036086">
    <property type="entry name" value="ParB/Sulfiredoxin_sf"/>
</dbReference>
<feature type="region of interest" description="Disordered" evidence="2">
    <location>
        <begin position="1"/>
        <end position="20"/>
    </location>
</feature>
<proteinExistence type="inferred from homology"/>
<sequence>MNKRRDAMRDMLAPITGGPDEVPRQLKPVVQSGALRSMNAAFESLTQDAEAAEELRAQIAAGASIVEIDPSDIDASFIKDRLDAFDTEDFEILQESLASHGQILPVLVRRHPQKPSTYQLAFGHRRVEALRRLGMKVKAVVRDMGDDDLIIAQGKENLERKDLSFIERALFAKRLEERGMKREVILAALSVHKGNLSTMISLTRQVPEELIVAIGAAPKIGRPRWEQLANYLASNEAFDWRTVIKDNGFRSLGSDERFEHVAAAAAPPRSSQANSVTVSTRQGERIAEVETNARKTKVTINEKMAPNFAAFLVEQLPEIYENFRAKQNRNAD</sequence>
<dbReference type="InterPro" id="IPR050336">
    <property type="entry name" value="Chromosome_partition/occlusion"/>
</dbReference>
<dbReference type="Gene3D" id="1.10.10.2830">
    <property type="match status" value="1"/>
</dbReference>